<organism evidence="1 2">
    <name type="scientific">Chaenocephalus aceratus</name>
    <name type="common">Blackfin icefish</name>
    <name type="synonym">Chaenichthys aceratus</name>
    <dbReference type="NCBI Taxonomy" id="36190"/>
    <lineage>
        <taxon>Eukaryota</taxon>
        <taxon>Metazoa</taxon>
        <taxon>Chordata</taxon>
        <taxon>Craniata</taxon>
        <taxon>Vertebrata</taxon>
        <taxon>Euteleostomi</taxon>
        <taxon>Actinopterygii</taxon>
        <taxon>Neopterygii</taxon>
        <taxon>Teleostei</taxon>
        <taxon>Neoteleostei</taxon>
        <taxon>Acanthomorphata</taxon>
        <taxon>Eupercaria</taxon>
        <taxon>Perciformes</taxon>
        <taxon>Notothenioidei</taxon>
        <taxon>Channichthyidae</taxon>
        <taxon>Chaenocephalus</taxon>
    </lineage>
</organism>
<dbReference type="EMBL" id="CM043800">
    <property type="protein sequence ID" value="KAI4811808.1"/>
    <property type="molecule type" value="Genomic_DNA"/>
</dbReference>
<protein>
    <submittedName>
        <fullName evidence="1">Uncharacterized protein</fullName>
    </submittedName>
</protein>
<gene>
    <name evidence="1" type="ORF">KUCAC02_014680</name>
</gene>
<dbReference type="Proteomes" id="UP001057452">
    <property type="component" value="Chromosome 16"/>
</dbReference>
<feature type="non-terminal residue" evidence="1">
    <location>
        <position position="56"/>
    </location>
</feature>
<reference evidence="1" key="1">
    <citation type="submission" date="2022-05" db="EMBL/GenBank/DDBJ databases">
        <title>Chromosome-level genome of Chaenocephalus aceratus.</title>
        <authorList>
            <person name="Park H."/>
        </authorList>
    </citation>
    <scope>NUCLEOTIDE SEQUENCE</scope>
    <source>
        <strain evidence="1">KU_202001</strain>
    </source>
</reference>
<name>A0ACB9WES7_CHAAC</name>
<comment type="caution">
    <text evidence="1">The sequence shown here is derived from an EMBL/GenBank/DDBJ whole genome shotgun (WGS) entry which is preliminary data.</text>
</comment>
<keyword evidence="2" id="KW-1185">Reference proteome</keyword>
<feature type="non-terminal residue" evidence="1">
    <location>
        <position position="1"/>
    </location>
</feature>
<evidence type="ECO:0000313" key="1">
    <source>
        <dbReference type="EMBL" id="KAI4811808.1"/>
    </source>
</evidence>
<proteinExistence type="predicted"/>
<evidence type="ECO:0000313" key="2">
    <source>
        <dbReference type="Proteomes" id="UP001057452"/>
    </source>
</evidence>
<sequence length="56" mass="6475">YCVGDDRGQTWHDIECYTEHPFWCQVVGVKIIVLRVKIQTDADLSDPATNQQILQQ</sequence>
<accession>A0ACB9WES7</accession>